<dbReference type="PANTHER" id="PTHR43727">
    <property type="entry name" value="DIAMINOPIMELATE DECARBOXYLASE"/>
    <property type="match status" value="1"/>
</dbReference>
<proteinExistence type="predicted"/>
<accession>A0ABX8MQR6</accession>
<dbReference type="InterPro" id="IPR009006">
    <property type="entry name" value="Ala_racemase/Decarboxylase_C"/>
</dbReference>
<name>A0ABX8MQR6_9PSED</name>
<dbReference type="PANTHER" id="PTHR43727:SF2">
    <property type="entry name" value="GROUP IV DECARBOXYLASE"/>
    <property type="match status" value="1"/>
</dbReference>
<evidence type="ECO:0000259" key="3">
    <source>
        <dbReference type="Pfam" id="PF02784"/>
    </source>
</evidence>
<evidence type="ECO:0000256" key="1">
    <source>
        <dbReference type="ARBA" id="ARBA00001933"/>
    </source>
</evidence>
<gene>
    <name evidence="4" type="ORF">KSS89_01960</name>
</gene>
<feature type="domain" description="Orn/DAP/Arg decarboxylase 2 N-terminal" evidence="3">
    <location>
        <begin position="58"/>
        <end position="253"/>
    </location>
</feature>
<organism evidence="4 5">
    <name type="scientific">Pseudomonas sessilinigenes</name>
    <dbReference type="NCBI Taxonomy" id="658629"/>
    <lineage>
        <taxon>Bacteria</taxon>
        <taxon>Pseudomonadati</taxon>
        <taxon>Pseudomonadota</taxon>
        <taxon>Gammaproteobacteria</taxon>
        <taxon>Pseudomonadales</taxon>
        <taxon>Pseudomonadaceae</taxon>
        <taxon>Pseudomonas</taxon>
    </lineage>
</organism>
<evidence type="ECO:0000313" key="5">
    <source>
        <dbReference type="Proteomes" id="UP000693952"/>
    </source>
</evidence>
<comment type="cofactor">
    <cofactor evidence="1">
        <name>pyridoxal 5'-phosphate</name>
        <dbReference type="ChEBI" id="CHEBI:597326"/>
    </cofactor>
</comment>
<dbReference type="Proteomes" id="UP000693952">
    <property type="component" value="Chromosome"/>
</dbReference>
<dbReference type="GO" id="GO:0008784">
    <property type="term" value="F:alanine racemase activity"/>
    <property type="evidence" value="ECO:0007669"/>
    <property type="project" value="UniProtKB-EC"/>
</dbReference>
<sequence>MHLPSRTNASQPSNPLASLRHARVDDLLRQHPAALHDLVQGLGSPLHLMLPQVFVENIRQFQRTFDQAPATGTLLFAKKANKADCLIQACSQEGIGVDVASVGELEKALGGGVPGHAIGVSGPEKSERLLALSLSHQCLLAIDSPSELQRLLHLARHRDQQARLLLRCLPESQPESRFGLDPGQCAQAIALCREHPRWLRLMGFSFHLGGYSSEQRAQTANRLLDLCVSTRAAGLEHCRRLNLGGGLAVRYVSPGAWARFLQQDRPNHYHGARTFNGFYPYGAPRATADALADILATPVDTAMTLAQKAERHAIELMIEPGRALLDQAGISAFRVQGVKDRGDGYALVTVQGSSFSLSEQWFNSEFLPEPLLLPAEPRPAAPFLACVGGSTCLESDMLTWRKIRFDQPVRPGDLLVYLNTAGYQMDSNESPFHEARLPYKVVIELDGPTLRWKLDGLA</sequence>
<protein>
    <submittedName>
        <fullName evidence="4">Alanine racemase</fullName>
        <ecNumber evidence="4">5.1.1.1</ecNumber>
    </submittedName>
</protein>
<dbReference type="InterPro" id="IPR022644">
    <property type="entry name" value="De-COase2_N"/>
</dbReference>
<keyword evidence="4" id="KW-0413">Isomerase</keyword>
<evidence type="ECO:0000256" key="2">
    <source>
        <dbReference type="ARBA" id="ARBA00022898"/>
    </source>
</evidence>
<dbReference type="EMBL" id="CP077074">
    <property type="protein sequence ID" value="QXH41007.1"/>
    <property type="molecule type" value="Genomic_DNA"/>
</dbReference>
<reference evidence="4" key="1">
    <citation type="submission" date="2021-06" db="EMBL/GenBank/DDBJ databases">
        <title>Updating the genus Pseudomonas: Description of 43 new species and partition of the Pseudomonas putida group.</title>
        <authorList>
            <person name="Girard L."/>
            <person name="Lood C."/>
            <person name="Vandamme P."/>
            <person name="Rokni-Zadeh H."/>
            <person name="van Noort V."/>
            <person name="Hofte M."/>
            <person name="Lavigne R."/>
            <person name="De Mot R."/>
        </authorList>
    </citation>
    <scope>NUCLEOTIDE SEQUENCE</scope>
    <source>
        <strain evidence="4">CMR12a</strain>
    </source>
</reference>
<dbReference type="EC" id="5.1.1.1" evidence="4"/>
<dbReference type="InterPro" id="IPR029066">
    <property type="entry name" value="PLP-binding_barrel"/>
</dbReference>
<keyword evidence="2" id="KW-0663">Pyridoxal phosphate</keyword>
<dbReference type="InterPro" id="IPR000183">
    <property type="entry name" value="Orn/DAP/Arg_de-COase"/>
</dbReference>
<keyword evidence="5" id="KW-1185">Reference proteome</keyword>
<dbReference type="RefSeq" id="WP_124345462.1">
    <property type="nucleotide sequence ID" value="NZ_CP027706.1"/>
</dbReference>
<dbReference type="Gene3D" id="2.40.37.10">
    <property type="entry name" value="Lyase, Ornithine Decarboxylase, Chain A, domain 1"/>
    <property type="match status" value="1"/>
</dbReference>
<dbReference type="SUPFAM" id="SSF51419">
    <property type="entry name" value="PLP-binding barrel"/>
    <property type="match status" value="1"/>
</dbReference>
<evidence type="ECO:0000313" key="4">
    <source>
        <dbReference type="EMBL" id="QXH41007.1"/>
    </source>
</evidence>
<dbReference type="SUPFAM" id="SSF50621">
    <property type="entry name" value="Alanine racemase C-terminal domain-like"/>
    <property type="match status" value="1"/>
</dbReference>
<dbReference type="Gene3D" id="3.20.20.10">
    <property type="entry name" value="Alanine racemase"/>
    <property type="match status" value="1"/>
</dbReference>
<dbReference type="Pfam" id="PF02784">
    <property type="entry name" value="Orn_Arg_deC_N"/>
    <property type="match status" value="1"/>
</dbReference>
<dbReference type="PRINTS" id="PR01179">
    <property type="entry name" value="ODADCRBXLASE"/>
</dbReference>